<dbReference type="OrthoDB" id="5432325at2"/>
<comment type="caution">
    <text evidence="3">The sequence shown here is derived from an EMBL/GenBank/DDBJ whole genome shotgun (WGS) entry which is preliminary data.</text>
</comment>
<proteinExistence type="predicted"/>
<feature type="transmembrane region" description="Helical" evidence="1">
    <location>
        <begin position="41"/>
        <end position="60"/>
    </location>
</feature>
<evidence type="ECO:0000259" key="2">
    <source>
        <dbReference type="Pfam" id="PF16537"/>
    </source>
</evidence>
<keyword evidence="4" id="KW-1185">Reference proteome</keyword>
<dbReference type="STRING" id="1513271.XM47_02625"/>
<dbReference type="Proteomes" id="UP000037600">
    <property type="component" value="Unassembled WGS sequence"/>
</dbReference>
<evidence type="ECO:0000256" key="1">
    <source>
        <dbReference type="SAM" id="Phobius"/>
    </source>
</evidence>
<dbReference type="GO" id="GO:0015627">
    <property type="term" value="C:type II protein secretion system complex"/>
    <property type="evidence" value="ECO:0007669"/>
    <property type="project" value="InterPro"/>
</dbReference>
<organism evidence="3 4">
    <name type="scientific">Catenovulum maritimum</name>
    <dbReference type="NCBI Taxonomy" id="1513271"/>
    <lineage>
        <taxon>Bacteria</taxon>
        <taxon>Pseudomonadati</taxon>
        <taxon>Pseudomonadota</taxon>
        <taxon>Gammaproteobacteria</taxon>
        <taxon>Alteromonadales</taxon>
        <taxon>Alteromonadaceae</taxon>
        <taxon>Catenovulum</taxon>
    </lineage>
</organism>
<dbReference type="Pfam" id="PF16537">
    <property type="entry name" value="T2SSB"/>
    <property type="match status" value="1"/>
</dbReference>
<keyword evidence="1" id="KW-0472">Membrane</keyword>
<sequence length="310" mass="34800">MSYLLEALKKSENNTLIEKEQSASLYAQDTKADFIYRQFKIWPLVFIFTGLVFYSGYYFAIKSVSDATQINSLAVAAPVPENSNLSLDNKTSKDKAPLVSSQETIPNKLKTERGIKVEAFSISDMSIAKLQKTKKKEAVTAVESIKSTVTNSNPVSEVEEALSLDDNEKSQSSNFVVAVKTKDTEDEATNSQNDARIIESPVSDDLLKKFALAMEQTMALSDEEISHKVHSQVKPLAEHPYEFQKLIPRLEFQTHIYSSDPNQRWIKVNGKVLNEGETFESGLKLIKIEPQSIVLSYQTKLFSLEALSNW</sequence>
<reference evidence="3 4" key="1">
    <citation type="submission" date="2015-04" db="EMBL/GenBank/DDBJ databases">
        <title>Draft Genome Sequence of the Novel Agar-Digesting Marine Bacterium Q1.</title>
        <authorList>
            <person name="Li Y."/>
            <person name="Li D."/>
            <person name="Chen G."/>
            <person name="Du Z."/>
        </authorList>
    </citation>
    <scope>NUCLEOTIDE SEQUENCE [LARGE SCALE GENOMIC DNA]</scope>
    <source>
        <strain evidence="3 4">Q1</strain>
    </source>
</reference>
<evidence type="ECO:0000313" key="4">
    <source>
        <dbReference type="Proteomes" id="UP000037600"/>
    </source>
</evidence>
<dbReference type="AlphaFoldDB" id="A0A0J8GUN0"/>
<keyword evidence="1" id="KW-1133">Transmembrane helix</keyword>
<name>A0A0J8GUN0_9ALTE</name>
<protein>
    <recommendedName>
        <fullName evidence="2">Type II secretion system protein GspB C-terminal domain-containing protein</fullName>
    </recommendedName>
</protein>
<evidence type="ECO:0000313" key="3">
    <source>
        <dbReference type="EMBL" id="KMT66457.1"/>
    </source>
</evidence>
<keyword evidence="1" id="KW-0812">Transmembrane</keyword>
<feature type="domain" description="Type II secretion system protein GspB C-terminal" evidence="2">
    <location>
        <begin position="247"/>
        <end position="306"/>
    </location>
</feature>
<dbReference type="RefSeq" id="WP_048689283.1">
    <property type="nucleotide sequence ID" value="NZ_KQ130483.1"/>
</dbReference>
<accession>A0A0J8GUN0</accession>
<dbReference type="EMBL" id="LAZL01000003">
    <property type="protein sequence ID" value="KMT66457.1"/>
    <property type="molecule type" value="Genomic_DNA"/>
</dbReference>
<dbReference type="InterPro" id="IPR032389">
    <property type="entry name" value="GspB_C"/>
</dbReference>
<gene>
    <name evidence="3" type="ORF">XM47_02625</name>
</gene>